<dbReference type="PROSITE" id="PS51192">
    <property type="entry name" value="HELICASE_ATP_BIND_1"/>
    <property type="match status" value="1"/>
</dbReference>
<evidence type="ECO:0000256" key="1">
    <source>
        <dbReference type="ARBA" id="ARBA00022741"/>
    </source>
</evidence>
<dbReference type="Gene3D" id="3.40.50.300">
    <property type="entry name" value="P-loop containing nucleotide triphosphate hydrolases"/>
    <property type="match status" value="2"/>
</dbReference>
<dbReference type="InterPro" id="IPR001650">
    <property type="entry name" value="Helicase_C-like"/>
</dbReference>
<dbReference type="Pfam" id="PF00271">
    <property type="entry name" value="Helicase_C"/>
    <property type="match status" value="1"/>
</dbReference>
<dbReference type="GO" id="GO:0016787">
    <property type="term" value="F:hydrolase activity"/>
    <property type="evidence" value="ECO:0007669"/>
    <property type="project" value="UniProtKB-KW"/>
</dbReference>
<evidence type="ECO:0000256" key="2">
    <source>
        <dbReference type="ARBA" id="ARBA00022801"/>
    </source>
</evidence>
<dbReference type="InterPro" id="IPR049614">
    <property type="entry name" value="HrpB_DEXH"/>
</dbReference>
<dbReference type="CDD" id="cd18791">
    <property type="entry name" value="SF2_C_RHA"/>
    <property type="match status" value="1"/>
</dbReference>
<dbReference type="InterPro" id="IPR007502">
    <property type="entry name" value="Helicase-assoc_dom"/>
</dbReference>
<dbReference type="InterPro" id="IPR014001">
    <property type="entry name" value="Helicase_ATP-bd"/>
</dbReference>
<evidence type="ECO:0000259" key="5">
    <source>
        <dbReference type="PROSITE" id="PS51192"/>
    </source>
</evidence>
<evidence type="ECO:0000256" key="4">
    <source>
        <dbReference type="ARBA" id="ARBA00022840"/>
    </source>
</evidence>
<dbReference type="GO" id="GO:0004386">
    <property type="term" value="F:helicase activity"/>
    <property type="evidence" value="ECO:0007669"/>
    <property type="project" value="UniProtKB-KW"/>
</dbReference>
<dbReference type="Proteomes" id="UP000218172">
    <property type="component" value="Unassembled WGS sequence"/>
</dbReference>
<dbReference type="SUPFAM" id="SSF52540">
    <property type="entry name" value="P-loop containing nucleoside triphosphate hydrolases"/>
    <property type="match status" value="1"/>
</dbReference>
<evidence type="ECO:0000313" key="8">
    <source>
        <dbReference type="Proteomes" id="UP000218172"/>
    </source>
</evidence>
<evidence type="ECO:0000313" key="7">
    <source>
        <dbReference type="EMBL" id="PCH58630.1"/>
    </source>
</evidence>
<keyword evidence="4" id="KW-0067">ATP-binding</keyword>
<feature type="domain" description="Helicase C-terminal" evidence="6">
    <location>
        <begin position="209"/>
        <end position="383"/>
    </location>
</feature>
<dbReference type="AlphaFoldDB" id="A0A2A4MFH3"/>
<dbReference type="Pfam" id="PF00270">
    <property type="entry name" value="DEAD"/>
    <property type="match status" value="1"/>
</dbReference>
<accession>A0A2A4MFH3</accession>
<dbReference type="GO" id="GO:0005524">
    <property type="term" value="F:ATP binding"/>
    <property type="evidence" value="ECO:0007669"/>
    <property type="project" value="UniProtKB-KW"/>
</dbReference>
<keyword evidence="2" id="KW-0378">Hydrolase</keyword>
<dbReference type="PANTHER" id="PTHR43519">
    <property type="entry name" value="ATP-DEPENDENT RNA HELICASE HRPB"/>
    <property type="match status" value="1"/>
</dbReference>
<comment type="caution">
    <text evidence="7">The sequence shown here is derived from an EMBL/GenBank/DDBJ whole genome shotgun (WGS) entry which is preliminary data.</text>
</comment>
<organism evidence="7 8">
    <name type="scientific">SAR86 cluster bacterium</name>
    <dbReference type="NCBI Taxonomy" id="2030880"/>
    <lineage>
        <taxon>Bacteria</taxon>
        <taxon>Pseudomonadati</taxon>
        <taxon>Pseudomonadota</taxon>
        <taxon>Gammaproteobacteria</taxon>
        <taxon>SAR86 cluster</taxon>
    </lineage>
</organism>
<evidence type="ECO:0000256" key="3">
    <source>
        <dbReference type="ARBA" id="ARBA00022806"/>
    </source>
</evidence>
<dbReference type="PROSITE" id="PS51194">
    <property type="entry name" value="HELICASE_CTER"/>
    <property type="match status" value="1"/>
</dbReference>
<dbReference type="Gene3D" id="1.20.120.1080">
    <property type="match status" value="1"/>
</dbReference>
<dbReference type="SMART" id="SM00490">
    <property type="entry name" value="HELICc"/>
    <property type="match status" value="1"/>
</dbReference>
<dbReference type="GO" id="GO:0003676">
    <property type="term" value="F:nucleic acid binding"/>
    <property type="evidence" value="ECO:0007669"/>
    <property type="project" value="InterPro"/>
</dbReference>
<name>A0A2A4MFH3_9GAMM</name>
<dbReference type="InterPro" id="IPR010225">
    <property type="entry name" value="HrpB"/>
</dbReference>
<proteinExistence type="predicted"/>
<dbReference type="InterPro" id="IPR027417">
    <property type="entry name" value="P-loop_NTPase"/>
</dbReference>
<dbReference type="FunFam" id="3.40.50.300:FF:002125">
    <property type="entry name" value="ATP-dependent helicase HrpB"/>
    <property type="match status" value="1"/>
</dbReference>
<evidence type="ECO:0000259" key="6">
    <source>
        <dbReference type="PROSITE" id="PS51194"/>
    </source>
</evidence>
<dbReference type="PANTHER" id="PTHR43519:SF1">
    <property type="entry name" value="ATP-DEPENDENT RNA HELICASE HRPB"/>
    <property type="match status" value="1"/>
</dbReference>
<keyword evidence="1" id="KW-0547">Nucleotide-binding</keyword>
<reference evidence="8" key="1">
    <citation type="submission" date="2017-08" db="EMBL/GenBank/DDBJ databases">
        <title>A dynamic microbial community with high functional redundancy inhabits the cold, oxic subseafloor aquifer.</title>
        <authorList>
            <person name="Tully B.J."/>
            <person name="Wheat C.G."/>
            <person name="Glazer B.T."/>
            <person name="Huber J.A."/>
        </authorList>
    </citation>
    <scope>NUCLEOTIDE SEQUENCE [LARGE SCALE GENOMIC DNA]</scope>
</reference>
<sequence>MPLLATNIHLPVTEILEELKSTLKRCHEAILQAPPGAGKTSLVPLALLAEPWLGHKKILMLEPRRIATRAAAHRMADLLHESVGHTVGYRMRLDTRVSSHTKIEVITEGILTRMLQSDPSLDDVGLVIFDEFHERSLDADLALALCLKGRSLFREEDPLKVLIMSATLDSHKLAELTKAPIVRSEGKQYPVDIVYGKSSQVKDSISDRTVTATLRALADNPDSSILVFLPGQGEIRRVEDSLGIELLSRKVSGVQLRTLYGNLSLEAQQAAIAPVANPGERKIVLATNIAETSLTIEGVDVVIDSGFARQPVFDPTTGMTRLHTRKISQASSIQRMGRAGRLRPGKCYRLWSKSQQDQMASHATPEILNADLTPLALQLLQWGINDPKELDWLDPPGNGPWLQAVSLLMKLGAVTKNDNGLQLTDHGTQMAGLAAHPRLAHMLICGQSIGQKNTASLLASILSDRDPFGRDTPDMNERLDMLLGKSKCPNQHRGWLHRSHQLAQQFSSQINGLKINTAAQPIKSHQVTGYLIACAYPDRIARLRNAGGYQLSNGRG</sequence>
<gene>
    <name evidence="7" type="primary">hrpB</name>
    <name evidence="7" type="ORF">COC19_08340</name>
</gene>
<dbReference type="CDD" id="cd17990">
    <property type="entry name" value="DEXHc_HrpB"/>
    <property type="match status" value="1"/>
</dbReference>
<protein>
    <submittedName>
        <fullName evidence="7">ATP-dependent helicase HrpB</fullName>
    </submittedName>
</protein>
<dbReference type="InterPro" id="IPR011545">
    <property type="entry name" value="DEAD/DEAH_box_helicase_dom"/>
</dbReference>
<dbReference type="EMBL" id="NVQR01000157">
    <property type="protein sequence ID" value="PCH58630.1"/>
    <property type="molecule type" value="Genomic_DNA"/>
</dbReference>
<keyword evidence="3 7" id="KW-0347">Helicase</keyword>
<dbReference type="SMART" id="SM00487">
    <property type="entry name" value="DEXDc"/>
    <property type="match status" value="1"/>
</dbReference>
<dbReference type="NCBIfam" id="TIGR01970">
    <property type="entry name" value="DEAH_box_HrpB"/>
    <property type="match status" value="1"/>
</dbReference>
<feature type="domain" description="Helicase ATP-binding" evidence="5">
    <location>
        <begin position="20"/>
        <end position="186"/>
    </location>
</feature>
<dbReference type="SMART" id="SM00847">
    <property type="entry name" value="HA2"/>
    <property type="match status" value="1"/>
</dbReference>
<feature type="non-terminal residue" evidence="7">
    <location>
        <position position="556"/>
    </location>
</feature>